<evidence type="ECO:0000259" key="2">
    <source>
        <dbReference type="PROSITE" id="PS50042"/>
    </source>
</evidence>
<accession>A0A1Q9F1N4</accession>
<feature type="domain" description="Cyclic nucleotide-binding" evidence="2">
    <location>
        <begin position="790"/>
        <end position="887"/>
    </location>
</feature>
<evidence type="ECO:0000256" key="1">
    <source>
        <dbReference type="SAM" id="MobiDB-lite"/>
    </source>
</evidence>
<feature type="region of interest" description="Disordered" evidence="1">
    <location>
        <begin position="1611"/>
        <end position="1630"/>
    </location>
</feature>
<dbReference type="PANTHER" id="PTHR10217:SF435">
    <property type="entry name" value="POTASSIUM VOLTAGE-GATED CHANNEL PROTEIN EAG"/>
    <property type="match status" value="1"/>
</dbReference>
<evidence type="ECO:0000313" key="3">
    <source>
        <dbReference type="EMBL" id="OLQ13600.1"/>
    </source>
</evidence>
<dbReference type="PANTHER" id="PTHR10217">
    <property type="entry name" value="VOLTAGE AND LIGAND GATED POTASSIUM CHANNEL"/>
    <property type="match status" value="1"/>
</dbReference>
<dbReference type="GO" id="GO:0042391">
    <property type="term" value="P:regulation of membrane potential"/>
    <property type="evidence" value="ECO:0007669"/>
    <property type="project" value="TreeGrafter"/>
</dbReference>
<sequence length="1650" mass="181904">MQNEDLSPASPAPSHSQDAVRKELLRQRLRQAGKKQAAAVFHDGAIQGGLAGVVSAAKEAGSESPTVARKLSKRSNDSDVSRASSMGYYEDGPSRRGSAASVVSNNGRSLNPGELRKSLRSLRKPLQIQTEVEDAPQRSVTRGTVSAPLPLKPEKALASLSIFKNCCESFFYLLAGLGEQVLLRGGEYRDLRGPGGQRVTSDSGKMAAAALVISGTFRVEVNGVATEELNSGQAFGFADVVALGMHSHGGHRVPTPGIVSLRATTKDIGPPNSVRLPCCCFLIRAGALRRAVQEMPAEQARLEPLMEILSHRGKSNDFLKPLMTALQCGEAARPHVLHSSTRHLFCEGELIVTQGKRKFEGLVLVRRGSVSMQINGVEVRRLATGQVVGEEMLMNVSGKWRYSLVCLSLCDIVILHRKSFMASVKSLKSPSSSEEGQECQHLLSLLEGQWKEELIIVSLPLFHGFDSKFLSLLPQLMEMRVVLPENEIWSSTSQEECPECSLFQLLRGTAEEFLTIQRKRRASAELQRRGSVNGEFQVKTVRRSIIQGACEGATHMLALPQEGERKFVASTVCVAAILHRKVFLHMLHTQNLPIQATEVLELLEEVLDKNEPLPDHSLPTFEMLETCLPLLRGLDEAFMSSLLRGGIRRVVLRGEVCIRMAGVTLDTYRHGQALHILALSAGPFIPSYETLCVRVSEVWVLPRTVLMTSLGHYPAMKRILSLLTAMPVAKLTGQSETQDDDTTVPTTADPSPMTSPRANQGLRGLLGSKARLKALEEDPNSPIDLAQLSIFSGLSSDFLHWIQENLEPRIVFSDDTLFGEGEKTENLYIVCKGSICLEKKQPETFSRGSFFGDSHLLGVSEGAVATAVSLEMSLVQVLSRQVLLRGLAQFPSEAEHFDNLTVNYLESQVDNVLHHAPAFADCCEEFRKKVSSMMRTRLLRSDECLVKKGAKRGSLFVVRTGIAVVDEETPAAAKPSDDDASELSGSTARTRRLQQWEVVNADVVLGLAARAPVTVKAAGLMAVAEIEDERFIGVLRNFPLEVPKIIQSLEGMLWPEEAEQVPSFLSNMGQSYFSQLTQEAEWRMFLPDRNVVRPGFVGLQVSFPKTFVDLLAPFVSSMMRTRLLRSDECLVKKGAKRGSLFVVRTGIAVVDEETPAAAKPSDDDASELSGSTARTRRLQQWEVVNADVVLGLAARAPVTVKAAGLMAVAEIEDERFIGVLRNFPLEVPKIIQSLEGMLWPEEAEQVPSFLSNMGQSYFSQLTQEAEWRMFLPDRNVVRQGMEGNALFLLCYGRAICAVDDVVLGQPLARGEVVGRGNFLGLKPRYGVTVKAQTVCHFRVITHEQLLVRNFTEYDHERQKVEVFRAKLRRRTDRAWRKHVEDTRAARAARMAGRGLPAAPVTEATEKEEDQDAHRRSDALASHGAGDGERKDSFTLDAVPSRPVPTAGALSLQIPSDREDVEFDLASALSGFSGSDDEAEEADERSLWRSYHNALPKTGKPGFGKHGSIRILQKRLPGKGNWKFSKGNTGIKAAIHEFCREKEKDRLKGRLLRIMRNDYTTGEATLDDDDDDSEESEAFELPPAEVRVVARERNLPKQLSKEELQRLDQLLPSLPSSDPKVLMPDSPRGLGQALQRKFARLTQVPSRRKGL</sequence>
<dbReference type="InterPro" id="IPR050818">
    <property type="entry name" value="KCNH_animal-type"/>
</dbReference>
<dbReference type="GO" id="GO:0005249">
    <property type="term" value="F:voltage-gated potassium channel activity"/>
    <property type="evidence" value="ECO:0007669"/>
    <property type="project" value="TreeGrafter"/>
</dbReference>
<name>A0A1Q9F1N4_SYMMI</name>
<keyword evidence="4" id="KW-1185">Reference proteome</keyword>
<dbReference type="InterPro" id="IPR000595">
    <property type="entry name" value="cNMP-bd_dom"/>
</dbReference>
<feature type="region of interest" description="Disordered" evidence="1">
    <location>
        <begin position="127"/>
        <end position="146"/>
    </location>
</feature>
<feature type="region of interest" description="Disordered" evidence="1">
    <location>
        <begin position="733"/>
        <end position="760"/>
    </location>
</feature>
<feature type="region of interest" description="Disordered" evidence="1">
    <location>
        <begin position="59"/>
        <end position="114"/>
    </location>
</feature>
<dbReference type="Pfam" id="PF00027">
    <property type="entry name" value="cNMP_binding"/>
    <property type="match status" value="1"/>
</dbReference>
<feature type="region of interest" description="Disordered" evidence="1">
    <location>
        <begin position="1"/>
        <end position="20"/>
    </location>
</feature>
<dbReference type="OrthoDB" id="436485at2759"/>
<comment type="caution">
    <text evidence="3">The sequence shown here is derived from an EMBL/GenBank/DDBJ whole genome shotgun (WGS) entry which is preliminary data.</text>
</comment>
<evidence type="ECO:0000313" key="4">
    <source>
        <dbReference type="Proteomes" id="UP000186817"/>
    </source>
</evidence>
<dbReference type="SMART" id="SM00100">
    <property type="entry name" value="cNMP"/>
    <property type="match status" value="3"/>
</dbReference>
<dbReference type="SUPFAM" id="SSF51206">
    <property type="entry name" value="cAMP-binding domain-like"/>
    <property type="match status" value="4"/>
</dbReference>
<dbReference type="InterPro" id="IPR018490">
    <property type="entry name" value="cNMP-bd_dom_sf"/>
</dbReference>
<organism evidence="3 4">
    <name type="scientific">Symbiodinium microadriaticum</name>
    <name type="common">Dinoflagellate</name>
    <name type="synonym">Zooxanthella microadriatica</name>
    <dbReference type="NCBI Taxonomy" id="2951"/>
    <lineage>
        <taxon>Eukaryota</taxon>
        <taxon>Sar</taxon>
        <taxon>Alveolata</taxon>
        <taxon>Dinophyceae</taxon>
        <taxon>Suessiales</taxon>
        <taxon>Symbiodiniaceae</taxon>
        <taxon>Symbiodinium</taxon>
    </lineage>
</organism>
<dbReference type="CDD" id="cd00038">
    <property type="entry name" value="CAP_ED"/>
    <property type="match status" value="1"/>
</dbReference>
<dbReference type="Gene3D" id="2.60.120.10">
    <property type="entry name" value="Jelly Rolls"/>
    <property type="match status" value="4"/>
</dbReference>
<feature type="compositionally biased region" description="Low complexity" evidence="1">
    <location>
        <begin position="1385"/>
        <end position="1399"/>
    </location>
</feature>
<dbReference type="PROSITE" id="PS50042">
    <property type="entry name" value="CNMP_BINDING_3"/>
    <property type="match status" value="3"/>
</dbReference>
<protein>
    <recommendedName>
        <fullName evidence="2">Cyclic nucleotide-binding domain-containing protein</fullName>
    </recommendedName>
</protein>
<reference evidence="3 4" key="1">
    <citation type="submission" date="2016-02" db="EMBL/GenBank/DDBJ databases">
        <title>Genome analysis of coral dinoflagellate symbionts highlights evolutionary adaptations to a symbiotic lifestyle.</title>
        <authorList>
            <person name="Aranda M."/>
            <person name="Li Y."/>
            <person name="Liew Y.J."/>
            <person name="Baumgarten S."/>
            <person name="Simakov O."/>
            <person name="Wilson M."/>
            <person name="Piel J."/>
            <person name="Ashoor H."/>
            <person name="Bougouffa S."/>
            <person name="Bajic V.B."/>
            <person name="Ryu T."/>
            <person name="Ravasi T."/>
            <person name="Bayer T."/>
            <person name="Micklem G."/>
            <person name="Kim H."/>
            <person name="Bhak J."/>
            <person name="Lajeunesse T.C."/>
            <person name="Voolstra C.R."/>
        </authorList>
    </citation>
    <scope>NUCLEOTIDE SEQUENCE [LARGE SCALE GENOMIC DNA]</scope>
    <source>
        <strain evidence="3 4">CCMP2467</strain>
    </source>
</reference>
<dbReference type="Proteomes" id="UP000186817">
    <property type="component" value="Unassembled WGS sequence"/>
</dbReference>
<dbReference type="GO" id="GO:0005886">
    <property type="term" value="C:plasma membrane"/>
    <property type="evidence" value="ECO:0007669"/>
    <property type="project" value="TreeGrafter"/>
</dbReference>
<gene>
    <name evidence="3" type="ORF">AK812_SmicGene2378</name>
</gene>
<dbReference type="InterPro" id="IPR014710">
    <property type="entry name" value="RmlC-like_jellyroll"/>
</dbReference>
<feature type="domain" description="Cyclic nucleotide-binding" evidence="2">
    <location>
        <begin position="360"/>
        <end position="420"/>
    </location>
</feature>
<feature type="compositionally biased region" description="Basic and acidic residues" evidence="1">
    <location>
        <begin position="1374"/>
        <end position="1384"/>
    </location>
</feature>
<feature type="domain" description="Cyclic nucleotide-binding" evidence="2">
    <location>
        <begin position="1249"/>
        <end position="1324"/>
    </location>
</feature>
<dbReference type="EMBL" id="LSRX01000026">
    <property type="protein sequence ID" value="OLQ13600.1"/>
    <property type="molecule type" value="Genomic_DNA"/>
</dbReference>
<proteinExistence type="predicted"/>
<feature type="region of interest" description="Disordered" evidence="1">
    <location>
        <begin position="1374"/>
        <end position="1454"/>
    </location>
</feature>
<feature type="compositionally biased region" description="Low complexity" evidence="1">
    <location>
        <begin position="743"/>
        <end position="752"/>
    </location>
</feature>